<dbReference type="Proteomes" id="UP000295506">
    <property type="component" value="Unassembled WGS sequence"/>
</dbReference>
<evidence type="ECO:0000313" key="1">
    <source>
        <dbReference type="EMBL" id="TDT87490.1"/>
    </source>
</evidence>
<reference evidence="1 2" key="1">
    <citation type="submission" date="2019-03" db="EMBL/GenBank/DDBJ databases">
        <title>Genomic Encyclopedia of Type Strains, Phase IV (KMG-IV): sequencing the most valuable type-strain genomes for metagenomic binning, comparative biology and taxonomic classification.</title>
        <authorList>
            <person name="Goeker M."/>
        </authorList>
    </citation>
    <scope>NUCLEOTIDE SEQUENCE [LARGE SCALE GENOMIC DNA]</scope>
    <source>
        <strain evidence="1 2">DSM 101483</strain>
    </source>
</reference>
<accession>A0AA94PLX8</accession>
<comment type="caution">
    <text evidence="1">The sequence shown here is derived from an EMBL/GenBank/DDBJ whole genome shotgun (WGS) entry which is preliminary data.</text>
</comment>
<dbReference type="SUPFAM" id="SSF53474">
    <property type="entry name" value="alpha/beta-Hydrolases"/>
    <property type="match status" value="1"/>
</dbReference>
<dbReference type="EMBL" id="SOBK01000008">
    <property type="protein sequence ID" value="TDT87490.1"/>
    <property type="molecule type" value="Genomic_DNA"/>
</dbReference>
<organism evidence="1 2">
    <name type="scientific">Pseudodesulfovibrio indicus</name>
    <dbReference type="NCBI Taxonomy" id="1716143"/>
    <lineage>
        <taxon>Bacteria</taxon>
        <taxon>Pseudomonadati</taxon>
        <taxon>Thermodesulfobacteriota</taxon>
        <taxon>Desulfovibrionia</taxon>
        <taxon>Desulfovibrionales</taxon>
        <taxon>Desulfovibrionaceae</taxon>
    </lineage>
</organism>
<evidence type="ECO:0000313" key="2">
    <source>
        <dbReference type="Proteomes" id="UP000295506"/>
    </source>
</evidence>
<evidence type="ECO:0008006" key="3">
    <source>
        <dbReference type="Google" id="ProtNLM"/>
    </source>
</evidence>
<dbReference type="Gene3D" id="3.40.50.1820">
    <property type="entry name" value="alpha/beta hydrolase"/>
    <property type="match status" value="1"/>
</dbReference>
<dbReference type="InterPro" id="IPR029058">
    <property type="entry name" value="AB_hydrolase_fold"/>
</dbReference>
<dbReference type="AlphaFoldDB" id="A0AA94PLX8"/>
<dbReference type="RefSeq" id="WP_133987345.1">
    <property type="nucleotide sequence ID" value="NZ_CP014206.1"/>
</dbReference>
<name>A0AA94PLX8_9BACT</name>
<proteinExistence type="predicted"/>
<protein>
    <recommendedName>
        <fullName evidence="3">Alpha/beta hydrolase</fullName>
    </recommendedName>
</protein>
<gene>
    <name evidence="1" type="ORF">EDC59_108156</name>
</gene>
<sequence length="248" mass="26863">MTSLVLLRDPFQDAWGWNQLALELRDMGRRVLSPGLGDGVPCAAGEPSRALLRGLERRIQDAGVSRAVLVCSGYAGMLAPALAERMPSVFSRIIFLDAALPEQGKSYLDVCPPPLADRIRAVGTGDAALPFKAFEEPYAGPEQRAWPASLCLTSEEEPAAVSFGRKRAETLGVEWRCVDLTGSPVLARAGDLARALVSFDPPEPLGDGTGCGRSRMPHDMRMAYCAHYRRRQALAETSCDSHTSRSIH</sequence>